<dbReference type="InterPro" id="IPR036942">
    <property type="entry name" value="Beta-barrel_TonB_sf"/>
</dbReference>
<proteinExistence type="predicted"/>
<evidence type="ECO:0000256" key="4">
    <source>
        <dbReference type="SAM" id="MobiDB-lite"/>
    </source>
</evidence>
<dbReference type="EMBL" id="AP019514">
    <property type="protein sequence ID" value="BBI64728.1"/>
    <property type="molecule type" value="Genomic_DNA"/>
</dbReference>
<keyword evidence="2" id="KW-0472">Membrane</keyword>
<dbReference type="KEGG" id="hsr:HSBAA_60340"/>
<protein>
    <submittedName>
        <fullName evidence="5">Uncharacterized protein</fullName>
    </submittedName>
</protein>
<evidence type="ECO:0000256" key="1">
    <source>
        <dbReference type="ARBA" id="ARBA00004442"/>
    </source>
</evidence>
<sequence>MCSVLSFGAMTPGLPGSLPPSHSLTSFAGLSEVSGKDRDSGEPLGSQTPLEATLGSELTLNNGSVRLGWQARFAKSFDKQGDDERLPGYGLHDVHLAWQLTPAVDTSLRLANLGDKVWYRPDGSLGDGRSLFATLNWQW</sequence>
<evidence type="ECO:0000313" key="5">
    <source>
        <dbReference type="EMBL" id="BBI64728.1"/>
    </source>
</evidence>
<organism evidence="5 6">
    <name type="scientific">Vreelandella sulfidaeris</name>
    <dbReference type="NCBI Taxonomy" id="115553"/>
    <lineage>
        <taxon>Bacteria</taxon>
        <taxon>Pseudomonadati</taxon>
        <taxon>Pseudomonadota</taxon>
        <taxon>Gammaproteobacteria</taxon>
        <taxon>Oceanospirillales</taxon>
        <taxon>Halomonadaceae</taxon>
        <taxon>Vreelandella</taxon>
    </lineage>
</organism>
<gene>
    <name evidence="5" type="ORF">HSBAA_60340</name>
</gene>
<feature type="region of interest" description="Disordered" evidence="4">
    <location>
        <begin position="32"/>
        <end position="55"/>
    </location>
</feature>
<evidence type="ECO:0000256" key="2">
    <source>
        <dbReference type="ARBA" id="ARBA00023136"/>
    </source>
</evidence>
<feature type="compositionally biased region" description="Polar residues" evidence="4">
    <location>
        <begin position="45"/>
        <end position="55"/>
    </location>
</feature>
<reference evidence="5 6" key="1">
    <citation type="journal article" date="2019" name="Microbiol. Resour. Announc.">
        <title>Complete Genome Sequence of Halomonas sulfidaeris Strain Esulfide1 Isolated from a Metal Sulfide Rock at a Depth of 2,200 Meters, Obtained Using Nanopore Sequencing.</title>
        <authorList>
            <person name="Saito M."/>
            <person name="Nishigata A."/>
            <person name="Galipon J."/>
            <person name="Arakawa K."/>
        </authorList>
    </citation>
    <scope>NUCLEOTIDE SEQUENCE [LARGE SCALE GENOMIC DNA]</scope>
    <source>
        <strain evidence="5 6">ATCC BAA-803</strain>
    </source>
</reference>
<comment type="subcellular location">
    <subcellularLocation>
        <location evidence="1">Cell outer membrane</location>
    </subcellularLocation>
</comment>
<dbReference type="Gene3D" id="2.40.170.20">
    <property type="entry name" value="TonB-dependent receptor, beta-barrel domain"/>
    <property type="match status" value="1"/>
</dbReference>
<accession>A0A455UK42</accession>
<name>A0A455UK42_9GAMM</name>
<dbReference type="SUPFAM" id="SSF56935">
    <property type="entry name" value="Porins"/>
    <property type="match status" value="1"/>
</dbReference>
<dbReference type="GO" id="GO:0009279">
    <property type="term" value="C:cell outer membrane"/>
    <property type="evidence" value="ECO:0007669"/>
    <property type="project" value="UniProtKB-SubCell"/>
</dbReference>
<keyword evidence="3" id="KW-0998">Cell outer membrane</keyword>
<evidence type="ECO:0000313" key="6">
    <source>
        <dbReference type="Proteomes" id="UP000320231"/>
    </source>
</evidence>
<evidence type="ECO:0000256" key="3">
    <source>
        <dbReference type="ARBA" id="ARBA00023237"/>
    </source>
</evidence>
<dbReference type="Proteomes" id="UP000320231">
    <property type="component" value="Chromosome"/>
</dbReference>
<dbReference type="AlphaFoldDB" id="A0A455UK42"/>